<reference evidence="1 2" key="1">
    <citation type="submission" date="2014-04" db="EMBL/GenBank/DDBJ databases">
        <authorList>
            <consortium name="DOE Joint Genome Institute"/>
            <person name="Kuo A."/>
            <person name="Martino E."/>
            <person name="Perotto S."/>
            <person name="Kohler A."/>
            <person name="Nagy L.G."/>
            <person name="Floudas D."/>
            <person name="Copeland A."/>
            <person name="Barry K.W."/>
            <person name="Cichocki N."/>
            <person name="Veneault-Fourrey C."/>
            <person name="LaButti K."/>
            <person name="Lindquist E.A."/>
            <person name="Lipzen A."/>
            <person name="Lundell T."/>
            <person name="Morin E."/>
            <person name="Murat C."/>
            <person name="Sun H."/>
            <person name="Tunlid A."/>
            <person name="Henrissat B."/>
            <person name="Grigoriev I.V."/>
            <person name="Hibbett D.S."/>
            <person name="Martin F."/>
            <person name="Nordberg H.P."/>
            <person name="Cantor M.N."/>
            <person name="Hua S.X."/>
        </authorList>
    </citation>
    <scope>NUCLEOTIDE SEQUENCE [LARGE SCALE GENOMIC DNA]</scope>
    <source>
        <strain evidence="1 2">Zn</strain>
    </source>
</reference>
<dbReference type="STRING" id="913774.A0A0C3GJ63"/>
<dbReference type="InterPro" id="IPR053137">
    <property type="entry name" value="NLR-like"/>
</dbReference>
<dbReference type="Gene3D" id="3.40.50.1580">
    <property type="entry name" value="Nucleoside phosphorylase domain"/>
    <property type="match status" value="1"/>
</dbReference>
<dbReference type="InParanoid" id="A0A0C3GJ63"/>
<protein>
    <submittedName>
        <fullName evidence="1">Uncharacterized protein</fullName>
    </submittedName>
</protein>
<keyword evidence="2" id="KW-1185">Reference proteome</keyword>
<dbReference type="GO" id="GO:0009116">
    <property type="term" value="P:nucleoside metabolic process"/>
    <property type="evidence" value="ECO:0007669"/>
    <property type="project" value="InterPro"/>
</dbReference>
<feature type="non-terminal residue" evidence="1">
    <location>
        <position position="1"/>
    </location>
</feature>
<name>A0A0C3GJ63_OIDMZ</name>
<accession>A0A0C3GJ63</accession>
<evidence type="ECO:0000313" key="2">
    <source>
        <dbReference type="Proteomes" id="UP000054321"/>
    </source>
</evidence>
<dbReference type="GO" id="GO:0003824">
    <property type="term" value="F:catalytic activity"/>
    <property type="evidence" value="ECO:0007669"/>
    <property type="project" value="InterPro"/>
</dbReference>
<dbReference type="Proteomes" id="UP000054321">
    <property type="component" value="Unassembled WGS sequence"/>
</dbReference>
<dbReference type="HOGENOM" id="CLU_000288_34_22_1"/>
<proteinExistence type="predicted"/>
<dbReference type="InterPro" id="IPR035994">
    <property type="entry name" value="Nucleoside_phosphorylase_sf"/>
</dbReference>
<dbReference type="OrthoDB" id="20872at2759"/>
<organism evidence="1 2">
    <name type="scientific">Oidiodendron maius (strain Zn)</name>
    <dbReference type="NCBI Taxonomy" id="913774"/>
    <lineage>
        <taxon>Eukaryota</taxon>
        <taxon>Fungi</taxon>
        <taxon>Dikarya</taxon>
        <taxon>Ascomycota</taxon>
        <taxon>Pezizomycotina</taxon>
        <taxon>Leotiomycetes</taxon>
        <taxon>Leotiomycetes incertae sedis</taxon>
        <taxon>Myxotrichaceae</taxon>
        <taxon>Oidiodendron</taxon>
    </lineage>
</organism>
<dbReference type="AlphaFoldDB" id="A0A0C3GJ63"/>
<dbReference type="SUPFAM" id="SSF53167">
    <property type="entry name" value="Purine and uridine phosphorylases"/>
    <property type="match status" value="1"/>
</dbReference>
<sequence length="316" mass="34476">TSPPGSKDIQRSFLDYKVGWICALPLEMAAAMSMLDEIHQPLPKHTYTADSNHYEVGRIGEHNVVITCLPSGMMGNTSATAVAMNMRFTFTNITTRLLVGIGGGVHSTAHSIQLGDVVVSIPGHKNGGIVQHDYGKLTSRGFQRTSQLPSPPEPLLKAVSYLQAKHYGRPNLVAKILAACLGEDGREIFPRPAPETDELFQADYIHVDDDEPCVNCCDRTYLQPRPDLRAATVVHYGTIASGNSVVKDAKTRDELGKEHGVLCFEMEAAGLMREFQCLVIRGICDYSDTHKNKTWQPYAAAAAAAFAKELLLNIPA</sequence>
<reference evidence="2" key="2">
    <citation type="submission" date="2015-01" db="EMBL/GenBank/DDBJ databases">
        <title>Evolutionary Origins and Diversification of the Mycorrhizal Mutualists.</title>
        <authorList>
            <consortium name="DOE Joint Genome Institute"/>
            <consortium name="Mycorrhizal Genomics Consortium"/>
            <person name="Kohler A."/>
            <person name="Kuo A."/>
            <person name="Nagy L.G."/>
            <person name="Floudas D."/>
            <person name="Copeland A."/>
            <person name="Barry K.W."/>
            <person name="Cichocki N."/>
            <person name="Veneault-Fourrey C."/>
            <person name="LaButti K."/>
            <person name="Lindquist E.A."/>
            <person name="Lipzen A."/>
            <person name="Lundell T."/>
            <person name="Morin E."/>
            <person name="Murat C."/>
            <person name="Riley R."/>
            <person name="Ohm R."/>
            <person name="Sun H."/>
            <person name="Tunlid A."/>
            <person name="Henrissat B."/>
            <person name="Grigoriev I.V."/>
            <person name="Hibbett D.S."/>
            <person name="Martin F."/>
        </authorList>
    </citation>
    <scope>NUCLEOTIDE SEQUENCE [LARGE SCALE GENOMIC DNA]</scope>
    <source>
        <strain evidence="2">Zn</strain>
    </source>
</reference>
<dbReference type="PANTHER" id="PTHR46082:SF11">
    <property type="entry name" value="AAA+ ATPASE DOMAIN-CONTAINING PROTEIN-RELATED"/>
    <property type="match status" value="1"/>
</dbReference>
<evidence type="ECO:0000313" key="1">
    <source>
        <dbReference type="EMBL" id="KIM96190.1"/>
    </source>
</evidence>
<dbReference type="EMBL" id="KN832885">
    <property type="protein sequence ID" value="KIM96190.1"/>
    <property type="molecule type" value="Genomic_DNA"/>
</dbReference>
<dbReference type="PANTHER" id="PTHR46082">
    <property type="entry name" value="ATP/GTP-BINDING PROTEIN-RELATED"/>
    <property type="match status" value="1"/>
</dbReference>
<gene>
    <name evidence="1" type="ORF">OIDMADRAFT_133156</name>
</gene>